<dbReference type="EMBL" id="CM041554">
    <property type="protein sequence ID" value="KAI3351498.1"/>
    <property type="molecule type" value="Genomic_DNA"/>
</dbReference>
<gene>
    <name evidence="1" type="ORF">L3Q82_020349</name>
</gene>
<accession>A0ACB8V7F9</accession>
<name>A0ACB8V7F9_9TELE</name>
<comment type="caution">
    <text evidence="1">The sequence shown here is derived from an EMBL/GenBank/DDBJ whole genome shotgun (WGS) entry which is preliminary data.</text>
</comment>
<evidence type="ECO:0000313" key="1">
    <source>
        <dbReference type="EMBL" id="KAI3351498.1"/>
    </source>
</evidence>
<proteinExistence type="predicted"/>
<sequence>PRESRLPTSYEIISTTIVFLKFFSQDLGSETPEEHVFSLTIALLDGINWASSTTVRNLCV</sequence>
<evidence type="ECO:0000313" key="2">
    <source>
        <dbReference type="Proteomes" id="UP000831701"/>
    </source>
</evidence>
<keyword evidence="2" id="KW-1185">Reference proteome</keyword>
<protein>
    <submittedName>
        <fullName evidence="1">Uncharacterized protein</fullName>
    </submittedName>
</protein>
<organism evidence="1 2">
    <name type="scientific">Scortum barcoo</name>
    <name type="common">barcoo grunter</name>
    <dbReference type="NCBI Taxonomy" id="214431"/>
    <lineage>
        <taxon>Eukaryota</taxon>
        <taxon>Metazoa</taxon>
        <taxon>Chordata</taxon>
        <taxon>Craniata</taxon>
        <taxon>Vertebrata</taxon>
        <taxon>Euteleostomi</taxon>
        <taxon>Actinopterygii</taxon>
        <taxon>Neopterygii</taxon>
        <taxon>Teleostei</taxon>
        <taxon>Neoteleostei</taxon>
        <taxon>Acanthomorphata</taxon>
        <taxon>Eupercaria</taxon>
        <taxon>Centrarchiformes</taxon>
        <taxon>Terapontoidei</taxon>
        <taxon>Terapontidae</taxon>
        <taxon>Scortum</taxon>
    </lineage>
</organism>
<reference evidence="1" key="1">
    <citation type="submission" date="2022-04" db="EMBL/GenBank/DDBJ databases">
        <title>Jade perch genome.</title>
        <authorList>
            <person name="Chao B."/>
        </authorList>
    </citation>
    <scope>NUCLEOTIDE SEQUENCE</scope>
    <source>
        <strain evidence="1">CB-2022</strain>
    </source>
</reference>
<feature type="non-terminal residue" evidence="1">
    <location>
        <position position="1"/>
    </location>
</feature>
<dbReference type="Proteomes" id="UP000831701">
    <property type="component" value="Chromosome 24"/>
</dbReference>